<dbReference type="GO" id="GO:0006355">
    <property type="term" value="P:regulation of DNA-templated transcription"/>
    <property type="evidence" value="ECO:0007669"/>
    <property type="project" value="InterPro"/>
</dbReference>
<dbReference type="PROSITE" id="PS50110">
    <property type="entry name" value="RESPONSE_REGULATORY"/>
    <property type="match status" value="2"/>
</dbReference>
<sequence length="663" mass="70993">MRSERAAAGIRMTDNESGSKVEQSDFQFLIEKNADGIIVVDEAGLVLFANPAAERLFGQRSSDLIGSPIGLPIVVDEMSEIAIHQPGGGLVDAEIRTVETIWDGRPARLASVRDVSERRAMEDRTRHAAKMEAIGRLTAGIAHDFNNLLAVVLGNLESATRRIDRERSELGSLLDNATRGAQQAVLLTSKLLAFARRKPLEFRLVDLSDLLASMSDLLQRTFDERIAVRADIPSGLWAVEVDPTELEAAILNLAVNARDAMPDGGELVITTENVDFACDDAEEDGGKAGPHVRISVSDSGEGMTADVLNRVLEPFFTTKGDGRGTGLGLSQVYGFAKQSGGHLRLRSEPNAGTRIDIYLPKATSSDQMSAPAEPRSELTIPRARGGETILAVEDDEDVRAITVGNLRELGYTVVEAADADAALRFLQRQETFDLLFTDLGLPGSINGKMLADRARALHPELKVLITTAYAGDVLIREGRLDPQIELLSKPFSFAALGNRIRGLLDSGRSGPGRVLLVEDEFLLNLLVTDMLAEAGFSVDAAASFGEAATKAHSGIDDLVGAVVDLGLPDRPGDELVTELRALYPDLPVVLATGYADEDVRSRFSVAKGVQLLTKPFDLEGLKAALCRAGVRIVLPMQDVQARPGQVAAPVRQGRAAGSSGTTA</sequence>
<evidence type="ECO:0000256" key="4">
    <source>
        <dbReference type="ARBA" id="ARBA00022679"/>
    </source>
</evidence>
<dbReference type="Proteomes" id="UP000290401">
    <property type="component" value="Unassembled WGS sequence"/>
</dbReference>
<dbReference type="PROSITE" id="PS50112">
    <property type="entry name" value="PAS"/>
    <property type="match status" value="1"/>
</dbReference>
<feature type="domain" description="Response regulatory" evidence="12">
    <location>
        <begin position="388"/>
        <end position="504"/>
    </location>
</feature>
<name>A0AAE5X145_9BRAD</name>
<dbReference type="InterPro" id="IPR004358">
    <property type="entry name" value="Sig_transdc_His_kin-like_C"/>
</dbReference>
<keyword evidence="4" id="KW-0808">Transferase</keyword>
<dbReference type="PANTHER" id="PTHR43065:SF49">
    <property type="entry name" value="HISTIDINE KINASE"/>
    <property type="match status" value="1"/>
</dbReference>
<evidence type="ECO:0000313" key="17">
    <source>
        <dbReference type="Proteomes" id="UP000290401"/>
    </source>
</evidence>
<feature type="domain" description="Histidine kinase" evidence="11">
    <location>
        <begin position="140"/>
        <end position="363"/>
    </location>
</feature>
<dbReference type="GO" id="GO:0005524">
    <property type="term" value="F:ATP binding"/>
    <property type="evidence" value="ECO:0007669"/>
    <property type="project" value="UniProtKB-KW"/>
</dbReference>
<evidence type="ECO:0000256" key="10">
    <source>
        <dbReference type="SAM" id="MobiDB-lite"/>
    </source>
</evidence>
<gene>
    <name evidence="15" type="ORF">EAS56_26980</name>
    <name evidence="14" type="ORF">XH91_16500</name>
</gene>
<reference evidence="15 17" key="2">
    <citation type="submission" date="2018-10" db="EMBL/GenBank/DDBJ databases">
        <title>Bradyrhizobium sp. nov., effective nodules isolated from peanut in China.</title>
        <authorList>
            <person name="Li Y."/>
        </authorList>
    </citation>
    <scope>NUCLEOTIDE SEQUENCE [LARGE SCALE GENOMIC DNA]</scope>
    <source>
        <strain evidence="15 17">CCBAU 53426</strain>
    </source>
</reference>
<keyword evidence="17" id="KW-1185">Reference proteome</keyword>
<dbReference type="InterPro" id="IPR001789">
    <property type="entry name" value="Sig_transdc_resp-reg_receiver"/>
</dbReference>
<evidence type="ECO:0000256" key="7">
    <source>
        <dbReference type="ARBA" id="ARBA00022840"/>
    </source>
</evidence>
<evidence type="ECO:0000313" key="15">
    <source>
        <dbReference type="EMBL" id="RXH09058.1"/>
    </source>
</evidence>
<dbReference type="InterPro" id="IPR035965">
    <property type="entry name" value="PAS-like_dom_sf"/>
</dbReference>
<dbReference type="InterPro" id="IPR005467">
    <property type="entry name" value="His_kinase_dom"/>
</dbReference>
<evidence type="ECO:0000256" key="5">
    <source>
        <dbReference type="ARBA" id="ARBA00022741"/>
    </source>
</evidence>
<dbReference type="Pfam" id="PF00072">
    <property type="entry name" value="Response_reg"/>
    <property type="match status" value="2"/>
</dbReference>
<dbReference type="PRINTS" id="PR00344">
    <property type="entry name" value="BCTRLSENSOR"/>
</dbReference>
<reference evidence="14 16" key="1">
    <citation type="submission" date="2018-06" db="EMBL/GenBank/DDBJ databases">
        <title>Comparative genomics of rhizobia nodulating Arachis hypogaea in China.</title>
        <authorList>
            <person name="Li Y."/>
        </authorList>
    </citation>
    <scope>NUCLEOTIDE SEQUENCE [LARGE SCALE GENOMIC DNA]</scope>
    <source>
        <strain evidence="14 16">CCBAU 51670</strain>
    </source>
</reference>
<dbReference type="SMART" id="SM00388">
    <property type="entry name" value="HisKA"/>
    <property type="match status" value="1"/>
</dbReference>
<dbReference type="SMART" id="SM00091">
    <property type="entry name" value="PAS"/>
    <property type="match status" value="1"/>
</dbReference>
<dbReference type="PANTHER" id="PTHR43065">
    <property type="entry name" value="SENSOR HISTIDINE KINASE"/>
    <property type="match status" value="1"/>
</dbReference>
<feature type="region of interest" description="Disordered" evidence="10">
    <location>
        <begin position="644"/>
        <end position="663"/>
    </location>
</feature>
<dbReference type="AlphaFoldDB" id="A0AAE5X145"/>
<dbReference type="Gene3D" id="3.30.565.10">
    <property type="entry name" value="Histidine kinase-like ATPase, C-terminal domain"/>
    <property type="match status" value="1"/>
</dbReference>
<comment type="caution">
    <text evidence="9">Lacks conserved residue(s) required for the propagation of feature annotation.</text>
</comment>
<keyword evidence="7" id="KW-0067">ATP-binding</keyword>
<dbReference type="Gene3D" id="1.10.287.130">
    <property type="match status" value="1"/>
</dbReference>
<dbReference type="CDD" id="cd00130">
    <property type="entry name" value="PAS"/>
    <property type="match status" value="1"/>
</dbReference>
<dbReference type="Gene3D" id="3.40.50.2300">
    <property type="match status" value="2"/>
</dbReference>
<evidence type="ECO:0000256" key="3">
    <source>
        <dbReference type="ARBA" id="ARBA00022553"/>
    </source>
</evidence>
<dbReference type="NCBIfam" id="TIGR00229">
    <property type="entry name" value="sensory_box"/>
    <property type="match status" value="1"/>
</dbReference>
<keyword evidence="6 14" id="KW-0418">Kinase</keyword>
<dbReference type="InterPro" id="IPR003594">
    <property type="entry name" value="HATPase_dom"/>
</dbReference>
<dbReference type="Proteomes" id="UP000288972">
    <property type="component" value="Chromosome"/>
</dbReference>
<dbReference type="GO" id="GO:0000155">
    <property type="term" value="F:phosphorelay sensor kinase activity"/>
    <property type="evidence" value="ECO:0007669"/>
    <property type="project" value="InterPro"/>
</dbReference>
<protein>
    <recommendedName>
        <fullName evidence="2">histidine kinase</fullName>
        <ecNumber evidence="2">2.7.13.3</ecNumber>
    </recommendedName>
</protein>
<evidence type="ECO:0000256" key="8">
    <source>
        <dbReference type="ARBA" id="ARBA00023012"/>
    </source>
</evidence>
<dbReference type="SUPFAM" id="SSF52172">
    <property type="entry name" value="CheY-like"/>
    <property type="match status" value="2"/>
</dbReference>
<keyword evidence="8" id="KW-0902">Two-component regulatory system</keyword>
<evidence type="ECO:0000256" key="9">
    <source>
        <dbReference type="PROSITE-ProRule" id="PRU00169"/>
    </source>
</evidence>
<evidence type="ECO:0000259" key="11">
    <source>
        <dbReference type="PROSITE" id="PS50109"/>
    </source>
</evidence>
<dbReference type="EC" id="2.7.13.3" evidence="2"/>
<evidence type="ECO:0000313" key="14">
    <source>
        <dbReference type="EMBL" id="QAU46804.1"/>
    </source>
</evidence>
<dbReference type="Pfam" id="PF00512">
    <property type="entry name" value="HisKA"/>
    <property type="match status" value="1"/>
</dbReference>
<accession>A0AAE5X145</accession>
<keyword evidence="5" id="KW-0547">Nucleotide-binding</keyword>
<dbReference type="SUPFAM" id="SSF47384">
    <property type="entry name" value="Homodimeric domain of signal transducing histidine kinase"/>
    <property type="match status" value="1"/>
</dbReference>
<dbReference type="InterPro" id="IPR036890">
    <property type="entry name" value="HATPase_C_sf"/>
</dbReference>
<keyword evidence="3 9" id="KW-0597">Phosphoprotein</keyword>
<dbReference type="Pfam" id="PF02518">
    <property type="entry name" value="HATPase_c"/>
    <property type="match status" value="1"/>
</dbReference>
<dbReference type="PROSITE" id="PS50109">
    <property type="entry name" value="HIS_KIN"/>
    <property type="match status" value="1"/>
</dbReference>
<dbReference type="CDD" id="cd00156">
    <property type="entry name" value="REC"/>
    <property type="match status" value="1"/>
</dbReference>
<evidence type="ECO:0000256" key="1">
    <source>
        <dbReference type="ARBA" id="ARBA00000085"/>
    </source>
</evidence>
<comment type="catalytic activity">
    <reaction evidence="1">
        <text>ATP + protein L-histidine = ADP + protein N-phospho-L-histidine.</text>
        <dbReference type="EC" id="2.7.13.3"/>
    </reaction>
</comment>
<feature type="domain" description="PAS" evidence="13">
    <location>
        <begin position="22"/>
        <end position="66"/>
    </location>
</feature>
<feature type="domain" description="Response regulatory" evidence="12">
    <location>
        <begin position="513"/>
        <end position="629"/>
    </location>
</feature>
<dbReference type="EMBL" id="CP030053">
    <property type="protein sequence ID" value="QAU46804.1"/>
    <property type="molecule type" value="Genomic_DNA"/>
</dbReference>
<dbReference type="InterPro" id="IPR036097">
    <property type="entry name" value="HisK_dim/P_sf"/>
</dbReference>
<evidence type="ECO:0000256" key="6">
    <source>
        <dbReference type="ARBA" id="ARBA00022777"/>
    </source>
</evidence>
<evidence type="ECO:0000259" key="12">
    <source>
        <dbReference type="PROSITE" id="PS50110"/>
    </source>
</evidence>
<dbReference type="InterPro" id="IPR013767">
    <property type="entry name" value="PAS_fold"/>
</dbReference>
<dbReference type="SMART" id="SM00448">
    <property type="entry name" value="REC"/>
    <property type="match status" value="2"/>
</dbReference>
<dbReference type="KEGG" id="bgz:XH91_16500"/>
<evidence type="ECO:0000313" key="16">
    <source>
        <dbReference type="Proteomes" id="UP000288972"/>
    </source>
</evidence>
<dbReference type="SUPFAM" id="SSF55874">
    <property type="entry name" value="ATPase domain of HSP90 chaperone/DNA topoisomerase II/histidine kinase"/>
    <property type="match status" value="1"/>
</dbReference>
<dbReference type="SUPFAM" id="SSF55785">
    <property type="entry name" value="PYP-like sensor domain (PAS domain)"/>
    <property type="match status" value="1"/>
</dbReference>
<feature type="modified residue" description="4-aspartylphosphate" evidence="9">
    <location>
        <position position="438"/>
    </location>
</feature>
<proteinExistence type="predicted"/>
<dbReference type="InterPro" id="IPR011006">
    <property type="entry name" value="CheY-like_superfamily"/>
</dbReference>
<organism evidence="14 16">
    <name type="scientific">Bradyrhizobium guangzhouense</name>
    <dbReference type="NCBI Taxonomy" id="1325095"/>
    <lineage>
        <taxon>Bacteria</taxon>
        <taxon>Pseudomonadati</taxon>
        <taxon>Pseudomonadota</taxon>
        <taxon>Alphaproteobacteria</taxon>
        <taxon>Hyphomicrobiales</taxon>
        <taxon>Nitrobacteraceae</taxon>
        <taxon>Bradyrhizobium</taxon>
    </lineage>
</organism>
<evidence type="ECO:0000256" key="2">
    <source>
        <dbReference type="ARBA" id="ARBA00012438"/>
    </source>
</evidence>
<dbReference type="SMART" id="SM00387">
    <property type="entry name" value="HATPase_c"/>
    <property type="match status" value="1"/>
</dbReference>
<evidence type="ECO:0000259" key="13">
    <source>
        <dbReference type="PROSITE" id="PS50112"/>
    </source>
</evidence>
<dbReference type="EMBL" id="RDQZ01000027">
    <property type="protein sequence ID" value="RXH09058.1"/>
    <property type="molecule type" value="Genomic_DNA"/>
</dbReference>
<dbReference type="InterPro" id="IPR000014">
    <property type="entry name" value="PAS"/>
</dbReference>
<dbReference type="InterPro" id="IPR003661">
    <property type="entry name" value="HisK_dim/P_dom"/>
</dbReference>
<dbReference type="Pfam" id="PF00989">
    <property type="entry name" value="PAS"/>
    <property type="match status" value="1"/>
</dbReference>
<dbReference type="Gene3D" id="3.30.450.20">
    <property type="entry name" value="PAS domain"/>
    <property type="match status" value="1"/>
</dbReference>